<organism evidence="4 5">
    <name type="scientific">Chrysochloris asiatica</name>
    <name type="common">Cape golden mole</name>
    <dbReference type="NCBI Taxonomy" id="185453"/>
    <lineage>
        <taxon>Eukaryota</taxon>
        <taxon>Metazoa</taxon>
        <taxon>Chordata</taxon>
        <taxon>Craniata</taxon>
        <taxon>Vertebrata</taxon>
        <taxon>Euteleostomi</taxon>
        <taxon>Mammalia</taxon>
        <taxon>Eutheria</taxon>
        <taxon>Afrotheria</taxon>
        <taxon>Chrysochloridae</taxon>
        <taxon>Chrysochlorinae</taxon>
        <taxon>Chrysochloris</taxon>
    </lineage>
</organism>
<dbReference type="GeneID" id="102814146"/>
<accession>A0A9B0TCY9</accession>
<feature type="region of interest" description="Disordered" evidence="3">
    <location>
        <begin position="1"/>
        <end position="24"/>
    </location>
</feature>
<sequence>MKKQPTLLRRPLPPKLPKLPLHKKKARRAKAIETEQDVKLAQDKATSVKEDKSLIPDVASGNQSQAFLSVQNLCIDQHIQEKRSLVKLFPTSKKSLQDICFHIPATARGSIFFPTCHSASARVFGKEISQIESLRQSKRQLSKVKSKNVDERLQHVLILNPNFSKPFSDHGQFITTTDKVFNDKYPPKISAEYTSEIPLIDLSTAMQSPLPSVLSSKPEKQPSDHLLRNTPVVLNISDFPGPIVMPPPVIPRKPQRHSIIENLIVENEAAEDLAPKQRALSISQAPTKTKKREEADANVVLGEGFKIFSTTQYETIVALTNLAILNCQIYGRNALNFKGFFILDCPDLTPLAFQLIYLNLSFNDIRTFPSQVFCLKNLQILKLRNNPIKEIPSDIENLKYLQVLIMAFNLLTSLPPGLFNLPYLEELDVSYNGITSIPNEIQNLRSLEKLSVNGNELTSFPSGMLKLNLRKILFDNNYTHPHFWKENSFNSPQQLKCIASSFFYKNNLQMYYDVIPEKVQKLLIWTSCCEWCQGPMFDKGFRIIQPCNVFGATQFPIMFHVCSSTCYAQVKQSS</sequence>
<dbReference type="PANTHER" id="PTHR48051">
    <property type="match status" value="1"/>
</dbReference>
<dbReference type="InterPro" id="IPR032675">
    <property type="entry name" value="LRR_dom_sf"/>
</dbReference>
<dbReference type="PANTHER" id="PTHR48051:SF62">
    <property type="entry name" value="LEUCINE-RICH REPEAT-CONTAINING PROTEIN 57"/>
    <property type="match status" value="1"/>
</dbReference>
<dbReference type="AlphaFoldDB" id="A0A9B0TCY9"/>
<dbReference type="OrthoDB" id="660555at2759"/>
<dbReference type="RefSeq" id="XP_006837751.1">
    <property type="nucleotide sequence ID" value="XM_006837688.1"/>
</dbReference>
<evidence type="ECO:0000256" key="1">
    <source>
        <dbReference type="ARBA" id="ARBA00022614"/>
    </source>
</evidence>
<dbReference type="CTD" id="220416"/>
<dbReference type="SMART" id="SM00369">
    <property type="entry name" value="LRR_TYP"/>
    <property type="match status" value="4"/>
</dbReference>
<evidence type="ECO:0000256" key="2">
    <source>
        <dbReference type="ARBA" id="ARBA00022737"/>
    </source>
</evidence>
<proteinExistence type="predicted"/>
<dbReference type="InterPro" id="IPR050216">
    <property type="entry name" value="LRR_domain-containing"/>
</dbReference>
<dbReference type="Pfam" id="PF13855">
    <property type="entry name" value="LRR_8"/>
    <property type="match status" value="1"/>
</dbReference>
<evidence type="ECO:0000313" key="5">
    <source>
        <dbReference type="RefSeq" id="XP_006837751.1"/>
    </source>
</evidence>
<gene>
    <name evidence="5" type="primary">LRRC63</name>
</gene>
<keyword evidence="4" id="KW-1185">Reference proteome</keyword>
<dbReference type="Pfam" id="PF00560">
    <property type="entry name" value="LRR_1"/>
    <property type="match status" value="1"/>
</dbReference>
<feature type="compositionally biased region" description="Low complexity" evidence="3">
    <location>
        <begin position="1"/>
        <end position="10"/>
    </location>
</feature>
<dbReference type="SUPFAM" id="SSF52058">
    <property type="entry name" value="L domain-like"/>
    <property type="match status" value="1"/>
</dbReference>
<dbReference type="InterPro" id="IPR001611">
    <property type="entry name" value="Leu-rich_rpt"/>
</dbReference>
<evidence type="ECO:0000256" key="3">
    <source>
        <dbReference type="SAM" id="MobiDB-lite"/>
    </source>
</evidence>
<dbReference type="Gene3D" id="3.80.10.10">
    <property type="entry name" value="Ribonuclease Inhibitor"/>
    <property type="match status" value="1"/>
</dbReference>
<name>A0A9B0TCY9_CHRAS</name>
<dbReference type="InterPro" id="IPR003591">
    <property type="entry name" value="Leu-rich_rpt_typical-subtyp"/>
</dbReference>
<keyword evidence="2" id="KW-0677">Repeat</keyword>
<dbReference type="Proteomes" id="UP000504623">
    <property type="component" value="Unplaced"/>
</dbReference>
<reference evidence="5" key="1">
    <citation type="submission" date="2025-08" db="UniProtKB">
        <authorList>
            <consortium name="RefSeq"/>
        </authorList>
    </citation>
    <scope>IDENTIFICATION</scope>
    <source>
        <tissue evidence="5">Spleen</tissue>
    </source>
</reference>
<dbReference type="GO" id="GO:0005737">
    <property type="term" value="C:cytoplasm"/>
    <property type="evidence" value="ECO:0007669"/>
    <property type="project" value="TreeGrafter"/>
</dbReference>
<protein>
    <submittedName>
        <fullName evidence="5">Leucine-rich repeat-containing protein 63</fullName>
    </submittedName>
</protein>
<evidence type="ECO:0000313" key="4">
    <source>
        <dbReference type="Proteomes" id="UP000504623"/>
    </source>
</evidence>
<keyword evidence="1" id="KW-0433">Leucine-rich repeat</keyword>
<dbReference type="PROSITE" id="PS51450">
    <property type="entry name" value="LRR"/>
    <property type="match status" value="3"/>
</dbReference>